<dbReference type="GO" id="GO:0016020">
    <property type="term" value="C:membrane"/>
    <property type="evidence" value="ECO:0007669"/>
    <property type="project" value="InterPro"/>
</dbReference>
<dbReference type="eggNOG" id="COG4960">
    <property type="taxonomic scope" value="Bacteria"/>
</dbReference>
<dbReference type="Proteomes" id="UP000064912">
    <property type="component" value="Chromosome"/>
</dbReference>
<evidence type="ECO:0000256" key="1">
    <source>
        <dbReference type="SAM" id="Phobius"/>
    </source>
</evidence>
<feature type="domain" description="Prepilin type IV endopeptidase peptidase" evidence="2">
    <location>
        <begin position="13"/>
        <end position="105"/>
    </location>
</feature>
<dbReference type="EMBL" id="AP014800">
    <property type="protein sequence ID" value="BAQ68930.1"/>
    <property type="molecule type" value="Genomic_DNA"/>
</dbReference>
<dbReference type="GO" id="GO:0004190">
    <property type="term" value="F:aspartic-type endopeptidase activity"/>
    <property type="evidence" value="ECO:0007669"/>
    <property type="project" value="InterPro"/>
</dbReference>
<dbReference type="PATRIC" id="fig|35806.4.peg.1831"/>
<evidence type="ECO:0000259" key="2">
    <source>
        <dbReference type="Pfam" id="PF01478"/>
    </source>
</evidence>
<reference evidence="3 4" key="1">
    <citation type="submission" date="2015-02" db="EMBL/GenBank/DDBJ databases">
        <title>Genome sequene of Rhodovulum sulfidophilum DSM 2351.</title>
        <authorList>
            <person name="Nagao N."/>
        </authorList>
    </citation>
    <scope>NUCLEOTIDE SEQUENCE [LARGE SCALE GENOMIC DNA]</scope>
    <source>
        <strain evidence="3 4">DSM 2351</strain>
    </source>
</reference>
<name>A0A0D6B228_RHOSU</name>
<dbReference type="Pfam" id="PF01478">
    <property type="entry name" value="Peptidase_A24"/>
    <property type="match status" value="1"/>
</dbReference>
<dbReference type="Gene3D" id="1.20.120.1220">
    <property type="match status" value="1"/>
</dbReference>
<gene>
    <name evidence="3" type="ORF">NHU_01775</name>
</gene>
<feature type="transmembrane region" description="Helical" evidence="1">
    <location>
        <begin position="31"/>
        <end position="50"/>
    </location>
</feature>
<keyword evidence="1" id="KW-0472">Membrane</keyword>
<keyword evidence="1" id="KW-1133">Transmembrane helix</keyword>
<feature type="transmembrane region" description="Helical" evidence="1">
    <location>
        <begin position="96"/>
        <end position="117"/>
    </location>
</feature>
<organism evidence="3 4">
    <name type="scientific">Rhodovulum sulfidophilum</name>
    <name type="common">Rhodobacter sulfidophilus</name>
    <dbReference type="NCBI Taxonomy" id="35806"/>
    <lineage>
        <taxon>Bacteria</taxon>
        <taxon>Pseudomonadati</taxon>
        <taxon>Pseudomonadota</taxon>
        <taxon>Alphaproteobacteria</taxon>
        <taxon>Rhodobacterales</taxon>
        <taxon>Paracoccaceae</taxon>
        <taxon>Rhodovulum</taxon>
    </lineage>
</organism>
<protein>
    <recommendedName>
        <fullName evidence="2">Prepilin type IV endopeptidase peptidase domain-containing protein</fullName>
    </recommendedName>
</protein>
<proteinExistence type="predicted"/>
<feature type="transmembrane region" description="Helical" evidence="1">
    <location>
        <begin position="57"/>
        <end position="76"/>
    </location>
</feature>
<feature type="transmembrane region" description="Helical" evidence="1">
    <location>
        <begin position="138"/>
        <end position="160"/>
    </location>
</feature>
<keyword evidence="1" id="KW-0812">Transmembrane</keyword>
<dbReference type="AlphaFoldDB" id="A0A0D6B228"/>
<evidence type="ECO:0000313" key="4">
    <source>
        <dbReference type="Proteomes" id="UP000064912"/>
    </source>
</evidence>
<dbReference type="InterPro" id="IPR000045">
    <property type="entry name" value="Prepilin_IV_endopep_pep"/>
</dbReference>
<dbReference type="KEGG" id="rsu:NHU_01775"/>
<accession>A0A0D6B228</accession>
<sequence>MTAALWFLPFATPIALWAALSDLRTMTIPNRAVLALVAVYALVGFAALPLSPWAWRWLHLAVVLVLGFVLNLTGAVGAGDAKFAAAMAPFIAPPDIGAFLLLLAATIPVSFVTHRLARRVPALRQALSGWASWEARDFPMALALGPALILYLGLAAIGAMPSAI</sequence>
<evidence type="ECO:0000313" key="3">
    <source>
        <dbReference type="EMBL" id="BAQ68930.1"/>
    </source>
</evidence>